<dbReference type="Pfam" id="PF06396">
    <property type="entry name" value="AGTRAP"/>
    <property type="match status" value="1"/>
</dbReference>
<dbReference type="KEGG" id="mzt:108724736"/>
<dbReference type="Proteomes" id="UP000075809">
    <property type="component" value="Unassembled WGS sequence"/>
</dbReference>
<organism evidence="6 7">
    <name type="scientific">Mycetomoellerius zeteki</name>
    <dbReference type="NCBI Taxonomy" id="64791"/>
    <lineage>
        <taxon>Eukaryota</taxon>
        <taxon>Metazoa</taxon>
        <taxon>Ecdysozoa</taxon>
        <taxon>Arthropoda</taxon>
        <taxon>Hexapoda</taxon>
        <taxon>Insecta</taxon>
        <taxon>Pterygota</taxon>
        <taxon>Neoptera</taxon>
        <taxon>Endopterygota</taxon>
        <taxon>Hymenoptera</taxon>
        <taxon>Apocrita</taxon>
        <taxon>Aculeata</taxon>
        <taxon>Formicoidea</taxon>
        <taxon>Formicidae</taxon>
        <taxon>Myrmicinae</taxon>
        <taxon>Mycetomoellerius</taxon>
    </lineage>
</organism>
<evidence type="ECO:0000256" key="2">
    <source>
        <dbReference type="ARBA" id="ARBA00022692"/>
    </source>
</evidence>
<keyword evidence="7" id="KW-1185">Reference proteome</keyword>
<evidence type="ECO:0000256" key="3">
    <source>
        <dbReference type="ARBA" id="ARBA00022989"/>
    </source>
</evidence>
<keyword evidence="3 5" id="KW-1133">Transmembrane helix</keyword>
<proteinExistence type="predicted"/>
<evidence type="ECO:0000256" key="1">
    <source>
        <dbReference type="ARBA" id="ARBA00004141"/>
    </source>
</evidence>
<dbReference type="PANTHER" id="PTHR16521:SF3">
    <property type="entry name" value="TYPE-1 ANGIOTENSIN II RECEPTOR-ASSOCIATED PROTEIN"/>
    <property type="match status" value="1"/>
</dbReference>
<dbReference type="GO" id="GO:0038166">
    <property type="term" value="P:angiotensin-activated signaling pathway"/>
    <property type="evidence" value="ECO:0007669"/>
    <property type="project" value="InterPro"/>
</dbReference>
<dbReference type="SMART" id="SM00805">
    <property type="entry name" value="AGTRAP"/>
    <property type="match status" value="1"/>
</dbReference>
<dbReference type="GO" id="GO:0005886">
    <property type="term" value="C:plasma membrane"/>
    <property type="evidence" value="ECO:0007669"/>
    <property type="project" value="TreeGrafter"/>
</dbReference>
<comment type="subcellular location">
    <subcellularLocation>
        <location evidence="1">Membrane</location>
        <topology evidence="1">Multi-pass membrane protein</topology>
    </subcellularLocation>
</comment>
<dbReference type="OrthoDB" id="8191171at2759"/>
<evidence type="ECO:0000256" key="4">
    <source>
        <dbReference type="ARBA" id="ARBA00023136"/>
    </source>
</evidence>
<dbReference type="STRING" id="64791.A0A151WYT0"/>
<feature type="transmembrane region" description="Helical" evidence="5">
    <location>
        <begin position="37"/>
        <end position="55"/>
    </location>
</feature>
<dbReference type="EMBL" id="KQ982649">
    <property type="protein sequence ID" value="KYQ53050.1"/>
    <property type="molecule type" value="Genomic_DNA"/>
</dbReference>
<reference evidence="6 7" key="1">
    <citation type="submission" date="2015-09" db="EMBL/GenBank/DDBJ databases">
        <title>Trachymyrmex zeteki WGS genome.</title>
        <authorList>
            <person name="Nygaard S."/>
            <person name="Hu H."/>
            <person name="Boomsma J."/>
            <person name="Zhang G."/>
        </authorList>
    </citation>
    <scope>NUCLEOTIDE SEQUENCE [LARGE SCALE GENOMIC DNA]</scope>
    <source>
        <strain evidence="6">Tzet28-1</strain>
        <tissue evidence="6">Whole body</tissue>
    </source>
</reference>
<dbReference type="InterPro" id="IPR009436">
    <property type="entry name" value="AGTRAP"/>
</dbReference>
<feature type="transmembrane region" description="Helical" evidence="5">
    <location>
        <begin position="62"/>
        <end position="81"/>
    </location>
</feature>
<protein>
    <submittedName>
        <fullName evidence="6">Type-1 angiotensin II receptor-associated protein</fullName>
    </submittedName>
</protein>
<evidence type="ECO:0000313" key="6">
    <source>
        <dbReference type="EMBL" id="KYQ53050.1"/>
    </source>
</evidence>
<keyword evidence="2 5" id="KW-0812">Transmembrane</keyword>
<dbReference type="AlphaFoldDB" id="A0A151WYT0"/>
<evidence type="ECO:0000256" key="5">
    <source>
        <dbReference type="SAM" id="Phobius"/>
    </source>
</evidence>
<gene>
    <name evidence="6" type="ORF">ALC60_07778</name>
</gene>
<evidence type="ECO:0000313" key="7">
    <source>
        <dbReference type="Proteomes" id="UP000075809"/>
    </source>
</evidence>
<keyword evidence="4 5" id="KW-0472">Membrane</keyword>
<name>A0A151WYT0_9HYME</name>
<feature type="transmembrane region" description="Helical" evidence="5">
    <location>
        <begin position="93"/>
        <end position="113"/>
    </location>
</feature>
<dbReference type="PANTHER" id="PTHR16521">
    <property type="entry name" value="TYPE-1 ANGIOTENSIN II RECEPTOR-ASSOCIATED PROTEIN"/>
    <property type="match status" value="1"/>
</dbReference>
<sequence length="156" mass="17524">MPNLTNLSHFPLKIIFAIHLLLVSWGMQGSWCPKSVLFYNLLFFVCIFWAVHSVESDEPLQFAFFINVFSIFLDVIILALYYPSMLTGGAEKFSAAVMIINLIVRPVSSIYLLRIGQGRNGNLATVFAPSPAMGYGRQEYEEISHPVPQNSDFEGV</sequence>
<accession>A0A151WYT0</accession>
<keyword evidence="6" id="KW-0675">Receptor</keyword>
<feature type="transmembrane region" description="Helical" evidence="5">
    <location>
        <begin position="12"/>
        <end position="31"/>
    </location>
</feature>